<dbReference type="EMBL" id="CP163302">
    <property type="protein sequence ID" value="XDP43675.1"/>
    <property type="molecule type" value="Genomic_DNA"/>
</dbReference>
<sequence length="70" mass="7292">MKRIVWLGVGVAIGVIAYQKISEARSLASPGGVNRAVASLADSVAHFADEVRAGMAEREGELRKGLGLEG</sequence>
<gene>
    <name evidence="1" type="ORF">AB5L97_10075</name>
</gene>
<dbReference type="KEGG" id="spue:AB5L97_10075"/>
<name>A0AB39KZW9_9MICC</name>
<reference evidence="1" key="1">
    <citation type="submission" date="2024-07" db="EMBL/GenBank/DDBJ databases">
        <authorList>
            <person name="fu j."/>
        </authorList>
    </citation>
    <scope>NUCLEOTIDE SEQUENCE</scope>
    <source>
        <strain evidence="1">P10A9</strain>
    </source>
</reference>
<evidence type="ECO:0000313" key="1">
    <source>
        <dbReference type="EMBL" id="XDP43675.1"/>
    </source>
</evidence>
<accession>A0AB39KZW9</accession>
<dbReference type="RefSeq" id="WP_307958353.1">
    <property type="nucleotide sequence ID" value="NZ_CP163302.1"/>
</dbReference>
<evidence type="ECO:0008006" key="2">
    <source>
        <dbReference type="Google" id="ProtNLM"/>
    </source>
</evidence>
<protein>
    <recommendedName>
        <fullName evidence="2">Secreted protein</fullName>
    </recommendedName>
</protein>
<organism evidence="1">
    <name type="scientific">Sinomonas puerhi</name>
    <dbReference type="NCBI Taxonomy" id="3238584"/>
    <lineage>
        <taxon>Bacteria</taxon>
        <taxon>Bacillati</taxon>
        <taxon>Actinomycetota</taxon>
        <taxon>Actinomycetes</taxon>
        <taxon>Micrococcales</taxon>
        <taxon>Micrococcaceae</taxon>
        <taxon>Sinomonas</taxon>
    </lineage>
</organism>
<dbReference type="AlphaFoldDB" id="A0AB39KZW9"/>
<proteinExistence type="predicted"/>